<evidence type="ECO:0000313" key="10">
    <source>
        <dbReference type="Proteomes" id="UP001059844"/>
    </source>
</evidence>
<dbReference type="Proteomes" id="UP001059844">
    <property type="component" value="Chromosome"/>
</dbReference>
<reference evidence="9" key="1">
    <citation type="submission" date="2022-07" db="EMBL/GenBank/DDBJ databases">
        <title>Isolation, identification, and degradation of a PFOSA degrading strain from sewage treatment plant.</title>
        <authorList>
            <person name="Zhang L."/>
            <person name="Huo Y."/>
        </authorList>
    </citation>
    <scope>NUCLEOTIDE SEQUENCE</scope>
    <source>
        <strain evidence="9">C1</strain>
    </source>
</reference>
<feature type="domain" description="PPIase FKBP-type" evidence="8">
    <location>
        <begin position="91"/>
        <end position="178"/>
    </location>
</feature>
<dbReference type="InterPro" id="IPR019869">
    <property type="entry name" value="Motility-assoc_PPIase_GldI"/>
</dbReference>
<dbReference type="EC" id="5.2.1.8" evidence="6"/>
<dbReference type="PANTHER" id="PTHR43811">
    <property type="entry name" value="FKBP-TYPE PEPTIDYL-PROLYL CIS-TRANS ISOMERASE FKPA"/>
    <property type="match status" value="1"/>
</dbReference>
<keyword evidence="10" id="KW-1185">Reference proteome</keyword>
<organism evidence="9 10">
    <name type="scientific">Flavobacterium cerinum</name>
    <dbReference type="NCBI Taxonomy" id="2502784"/>
    <lineage>
        <taxon>Bacteria</taxon>
        <taxon>Pseudomonadati</taxon>
        <taxon>Bacteroidota</taxon>
        <taxon>Flavobacteriia</taxon>
        <taxon>Flavobacteriales</taxon>
        <taxon>Flavobacteriaceae</taxon>
        <taxon>Flavobacterium</taxon>
    </lineage>
</organism>
<comment type="catalytic activity">
    <reaction evidence="1 5 6">
        <text>[protein]-peptidylproline (omega=180) = [protein]-peptidylproline (omega=0)</text>
        <dbReference type="Rhea" id="RHEA:16237"/>
        <dbReference type="Rhea" id="RHEA-COMP:10747"/>
        <dbReference type="Rhea" id="RHEA-COMP:10748"/>
        <dbReference type="ChEBI" id="CHEBI:83833"/>
        <dbReference type="ChEBI" id="CHEBI:83834"/>
        <dbReference type="EC" id="5.2.1.8"/>
    </reaction>
</comment>
<dbReference type="Pfam" id="PF00254">
    <property type="entry name" value="FKBP_C"/>
    <property type="match status" value="1"/>
</dbReference>
<dbReference type="PROSITE" id="PS50059">
    <property type="entry name" value="FKBP_PPIASE"/>
    <property type="match status" value="1"/>
</dbReference>
<feature type="region of interest" description="Disordered" evidence="7">
    <location>
        <begin position="179"/>
        <end position="203"/>
    </location>
</feature>
<keyword evidence="3 5" id="KW-0697">Rotamase</keyword>
<evidence type="ECO:0000256" key="4">
    <source>
        <dbReference type="ARBA" id="ARBA00023235"/>
    </source>
</evidence>
<dbReference type="InterPro" id="IPR046357">
    <property type="entry name" value="PPIase_dom_sf"/>
</dbReference>
<dbReference type="EMBL" id="CP101751">
    <property type="protein sequence ID" value="UUC45082.1"/>
    <property type="molecule type" value="Genomic_DNA"/>
</dbReference>
<dbReference type="PROSITE" id="PS51257">
    <property type="entry name" value="PROKAR_LIPOPROTEIN"/>
    <property type="match status" value="1"/>
</dbReference>
<dbReference type="InterPro" id="IPR001179">
    <property type="entry name" value="PPIase_FKBP_dom"/>
</dbReference>
<dbReference type="RefSeq" id="WP_256550771.1">
    <property type="nucleotide sequence ID" value="NZ_CP101751.1"/>
</dbReference>
<dbReference type="NCBIfam" id="TIGR03516">
    <property type="entry name" value="ppisom_GldI"/>
    <property type="match status" value="1"/>
</dbReference>
<evidence type="ECO:0000256" key="3">
    <source>
        <dbReference type="ARBA" id="ARBA00023110"/>
    </source>
</evidence>
<name>A0ABY5ISF6_9FLAO</name>
<evidence type="ECO:0000313" key="9">
    <source>
        <dbReference type="EMBL" id="UUC45082.1"/>
    </source>
</evidence>
<dbReference type="PANTHER" id="PTHR43811:SF26">
    <property type="entry name" value="PEPTIDYL-PROLYL CIS-TRANS ISOMERASE FKBP16-1, CHLOROPLASTIC"/>
    <property type="match status" value="1"/>
</dbReference>
<dbReference type="SUPFAM" id="SSF54534">
    <property type="entry name" value="FKBP-like"/>
    <property type="match status" value="1"/>
</dbReference>
<keyword evidence="4 5" id="KW-0413">Isomerase</keyword>
<evidence type="ECO:0000256" key="5">
    <source>
        <dbReference type="PROSITE-ProRule" id="PRU00277"/>
    </source>
</evidence>
<accession>A0ABY5ISF6</accession>
<evidence type="ECO:0000256" key="2">
    <source>
        <dbReference type="ARBA" id="ARBA00006577"/>
    </source>
</evidence>
<proteinExistence type="inferred from homology"/>
<protein>
    <recommendedName>
        <fullName evidence="6">Peptidyl-prolyl cis-trans isomerase</fullName>
        <ecNumber evidence="6">5.2.1.8</ecNumber>
    </recommendedName>
</protein>
<evidence type="ECO:0000256" key="7">
    <source>
        <dbReference type="SAM" id="MobiDB-lite"/>
    </source>
</evidence>
<evidence type="ECO:0000259" key="8">
    <source>
        <dbReference type="PROSITE" id="PS50059"/>
    </source>
</evidence>
<dbReference type="Gene3D" id="3.10.50.40">
    <property type="match status" value="1"/>
</dbReference>
<gene>
    <name evidence="9" type="primary">gldI</name>
    <name evidence="9" type="ORF">NOX80_15815</name>
</gene>
<evidence type="ECO:0000256" key="6">
    <source>
        <dbReference type="RuleBase" id="RU003915"/>
    </source>
</evidence>
<comment type="similarity">
    <text evidence="2 6">Belongs to the FKBP-type PPIase family.</text>
</comment>
<evidence type="ECO:0000256" key="1">
    <source>
        <dbReference type="ARBA" id="ARBA00000971"/>
    </source>
</evidence>
<sequence>MKRICFLGVAIMGFVFTSCSQQQARQPISHSSGTFIKESIQRNKKLIANEESLIEAVINKDTAKTYVASAKGYWYRYDVKNEQETLTPKKGDVAYFDYHISDLEGKIIYSESDLKPQVYHVDKQNIMMGLRDGIKLMKKGEKVTFLFPSHMAYGYHGDNDKIGTNQPLICTVTLTDFKPDTTTKTKAEPKTATKTEPKNQPEN</sequence>